<dbReference type="AlphaFoldDB" id="I1DV93"/>
<accession>I1DV93</accession>
<evidence type="ECO:0000313" key="1">
    <source>
        <dbReference type="EMBL" id="GAB57971.1"/>
    </source>
</evidence>
<dbReference type="RefSeq" id="WP_008219237.1">
    <property type="nucleotide sequence ID" value="NZ_BAFK01000004.1"/>
</dbReference>
<organism evidence="1 2">
    <name type="scientific">Rheinheimera nanhaiensis E407-8</name>
    <dbReference type="NCBI Taxonomy" id="562729"/>
    <lineage>
        <taxon>Bacteria</taxon>
        <taxon>Pseudomonadati</taxon>
        <taxon>Pseudomonadota</taxon>
        <taxon>Gammaproteobacteria</taxon>
        <taxon>Chromatiales</taxon>
        <taxon>Chromatiaceae</taxon>
        <taxon>Rheinheimera</taxon>
    </lineage>
</organism>
<reference evidence="1 2" key="1">
    <citation type="journal article" date="2012" name="J. Bacteriol.">
        <title>Genome Sequence of the Protease-Producing Bacterium Rheinheimera nanhaiensis E407-8T, Isolated from Deep-Sea Sediment of the South China Sea.</title>
        <authorList>
            <person name="Zhang X.-Y."/>
            <person name="Zhang Y.-J."/>
            <person name="Qin Q.-L."/>
            <person name="Xie B.-B."/>
            <person name="Chen X.-L."/>
            <person name="Zhou B.-C."/>
            <person name="Zhang Y.-Z."/>
        </authorList>
    </citation>
    <scope>NUCLEOTIDE SEQUENCE [LARGE SCALE GENOMIC DNA]</scope>
    <source>
        <strain evidence="1 2">E407-8</strain>
    </source>
</reference>
<proteinExistence type="predicted"/>
<evidence type="ECO:0008006" key="3">
    <source>
        <dbReference type="Google" id="ProtNLM"/>
    </source>
</evidence>
<dbReference type="PIRSF" id="PIRSF037181">
    <property type="entry name" value="DGC"/>
    <property type="match status" value="1"/>
</dbReference>
<dbReference type="EMBL" id="BAFK01000004">
    <property type="protein sequence ID" value="GAB57971.1"/>
    <property type="molecule type" value="Genomic_DNA"/>
</dbReference>
<dbReference type="Proteomes" id="UP000004374">
    <property type="component" value="Unassembled WGS sequence"/>
</dbReference>
<dbReference type="Pfam" id="PF08859">
    <property type="entry name" value="DGC"/>
    <property type="match status" value="1"/>
</dbReference>
<keyword evidence="2" id="KW-1185">Reference proteome</keyword>
<comment type="caution">
    <text evidence="1">The sequence shown here is derived from an EMBL/GenBank/DDBJ whole genome shotgun (WGS) entry which is preliminary data.</text>
</comment>
<dbReference type="STRING" id="562729.RNAN_0942"/>
<protein>
    <recommendedName>
        <fullName evidence="3">Zinc-binding protein</fullName>
    </recommendedName>
</protein>
<gene>
    <name evidence="1" type="ORF">RNAN_0942</name>
</gene>
<dbReference type="InterPro" id="IPR014958">
    <property type="entry name" value="DGC"/>
</dbReference>
<dbReference type="OrthoDB" id="2111735at2"/>
<evidence type="ECO:0000313" key="2">
    <source>
        <dbReference type="Proteomes" id="UP000004374"/>
    </source>
</evidence>
<name>I1DV93_9GAMM</name>
<sequence>MNTDYQDKPLVYACSGCSNVAQLANDLAVVLDRQGSAQMSCIAGVGGKVKQLVKVAQSGRPILAVDGCPLNCVKQTLATVNVVPTWHIELTTLGYKKRDHENCDLADAYKLLQMVHSDILIPIAG</sequence>